<organism evidence="2 3">
    <name type="scientific">Klenkia marina</name>
    <dbReference type="NCBI Taxonomy" id="1960309"/>
    <lineage>
        <taxon>Bacteria</taxon>
        <taxon>Bacillati</taxon>
        <taxon>Actinomycetota</taxon>
        <taxon>Actinomycetes</taxon>
        <taxon>Geodermatophilales</taxon>
        <taxon>Geodermatophilaceae</taxon>
        <taxon>Klenkia</taxon>
    </lineage>
</organism>
<evidence type="ECO:0000313" key="2">
    <source>
        <dbReference type="EMBL" id="SCX45865.1"/>
    </source>
</evidence>
<keyword evidence="1" id="KW-0812">Transmembrane</keyword>
<evidence type="ECO:0000256" key="1">
    <source>
        <dbReference type="SAM" id="Phobius"/>
    </source>
</evidence>
<evidence type="ECO:0000313" key="3">
    <source>
        <dbReference type="Proteomes" id="UP000198981"/>
    </source>
</evidence>
<reference evidence="3" key="1">
    <citation type="submission" date="2016-10" db="EMBL/GenBank/DDBJ databases">
        <authorList>
            <person name="Varghese N."/>
            <person name="Submissions S."/>
        </authorList>
    </citation>
    <scope>NUCLEOTIDE SEQUENCE [LARGE SCALE GENOMIC DNA]</scope>
    <source>
        <strain evidence="3">DSM 45722</strain>
    </source>
</reference>
<sequence length="89" mass="9103">MSAPRVRWLAGAVVATAVAVVFTTWGDGVPPVASGRWGALVDSGHAGAWILLAVAAWLATVTGRWTRPSTACAVAALALYLVFLGALLT</sequence>
<feature type="transmembrane region" description="Helical" evidence="1">
    <location>
        <begin position="70"/>
        <end position="88"/>
    </location>
</feature>
<keyword evidence="1" id="KW-1133">Transmembrane helix</keyword>
<name>A0A1G4XXH0_9ACTN</name>
<keyword evidence="1" id="KW-0472">Membrane</keyword>
<proteinExistence type="predicted"/>
<keyword evidence="3" id="KW-1185">Reference proteome</keyword>
<gene>
    <name evidence="2" type="ORF">SAMN03159343_1687</name>
</gene>
<dbReference type="EMBL" id="FMUH01000002">
    <property type="protein sequence ID" value="SCX45865.1"/>
    <property type="molecule type" value="Genomic_DNA"/>
</dbReference>
<protein>
    <submittedName>
        <fullName evidence="2">Uncharacterized protein</fullName>
    </submittedName>
</protein>
<feature type="transmembrane region" description="Helical" evidence="1">
    <location>
        <begin position="7"/>
        <end position="26"/>
    </location>
</feature>
<accession>A0A1G4XXH0</accession>
<feature type="transmembrane region" description="Helical" evidence="1">
    <location>
        <begin position="46"/>
        <end position="63"/>
    </location>
</feature>
<dbReference type="AlphaFoldDB" id="A0A1G4XXH0"/>
<dbReference type="Proteomes" id="UP000198981">
    <property type="component" value="Unassembled WGS sequence"/>
</dbReference>